<dbReference type="InterPro" id="IPR011009">
    <property type="entry name" value="Kinase-like_dom_sf"/>
</dbReference>
<accession>A0A3M2M2F6</accession>
<dbReference type="SUPFAM" id="SSF56112">
    <property type="entry name" value="Protein kinase-like (PK-like)"/>
    <property type="match status" value="1"/>
</dbReference>
<evidence type="ECO:0000313" key="11">
    <source>
        <dbReference type="EMBL" id="RMI43280.1"/>
    </source>
</evidence>
<dbReference type="PANTHER" id="PTHR43671">
    <property type="entry name" value="SERINE/THREONINE-PROTEIN KINASE NEK"/>
    <property type="match status" value="1"/>
</dbReference>
<dbReference type="PROSITE" id="PS50231">
    <property type="entry name" value="RICIN_B_LECTIN"/>
    <property type="match status" value="1"/>
</dbReference>
<evidence type="ECO:0000256" key="3">
    <source>
        <dbReference type="ARBA" id="ARBA00022679"/>
    </source>
</evidence>
<keyword evidence="9" id="KW-1133">Transmembrane helix</keyword>
<dbReference type="CDD" id="cd14014">
    <property type="entry name" value="STKc_PknB_like"/>
    <property type="match status" value="1"/>
</dbReference>
<keyword evidence="3" id="KW-0808">Transferase</keyword>
<dbReference type="InterPro" id="IPR000772">
    <property type="entry name" value="Ricin_B_lectin"/>
</dbReference>
<dbReference type="Gene3D" id="1.10.510.10">
    <property type="entry name" value="Transferase(Phosphotransferase) domain 1"/>
    <property type="match status" value="1"/>
</dbReference>
<dbReference type="Gene3D" id="3.30.200.20">
    <property type="entry name" value="Phosphorylase Kinase, domain 1"/>
    <property type="match status" value="1"/>
</dbReference>
<dbReference type="OrthoDB" id="4326323at2"/>
<dbReference type="Pfam" id="PF00069">
    <property type="entry name" value="Pkinase"/>
    <property type="match status" value="1"/>
</dbReference>
<dbReference type="InterPro" id="IPR008271">
    <property type="entry name" value="Ser/Thr_kinase_AS"/>
</dbReference>
<evidence type="ECO:0000256" key="1">
    <source>
        <dbReference type="ARBA" id="ARBA00010886"/>
    </source>
</evidence>
<protein>
    <recommendedName>
        <fullName evidence="2">non-specific serine/threonine protein kinase</fullName>
        <ecNumber evidence="2">2.7.11.1</ecNumber>
    </recommendedName>
</protein>
<evidence type="ECO:0000256" key="9">
    <source>
        <dbReference type="SAM" id="Phobius"/>
    </source>
</evidence>
<name>A0A3M2M2F6_9ACTN</name>
<evidence type="ECO:0000259" key="10">
    <source>
        <dbReference type="PROSITE" id="PS50011"/>
    </source>
</evidence>
<evidence type="ECO:0000313" key="12">
    <source>
        <dbReference type="Proteomes" id="UP000282674"/>
    </source>
</evidence>
<keyword evidence="6 7" id="KW-0067">ATP-binding</keyword>
<evidence type="ECO:0000256" key="5">
    <source>
        <dbReference type="ARBA" id="ARBA00022777"/>
    </source>
</evidence>
<dbReference type="InterPro" id="IPR000719">
    <property type="entry name" value="Prot_kinase_dom"/>
</dbReference>
<keyword evidence="5" id="KW-0418">Kinase</keyword>
<dbReference type="PROSITE" id="PS50011">
    <property type="entry name" value="PROTEIN_KINASE_DOM"/>
    <property type="match status" value="1"/>
</dbReference>
<dbReference type="PANTHER" id="PTHR43671:SF13">
    <property type="entry name" value="SERINE_THREONINE-PROTEIN KINASE NEK2"/>
    <property type="match status" value="1"/>
</dbReference>
<dbReference type="Pfam" id="PF00652">
    <property type="entry name" value="Ricin_B_lectin"/>
    <property type="match status" value="1"/>
</dbReference>
<evidence type="ECO:0000256" key="8">
    <source>
        <dbReference type="SAM" id="MobiDB-lite"/>
    </source>
</evidence>
<keyword evidence="12" id="KW-1185">Reference proteome</keyword>
<feature type="region of interest" description="Disordered" evidence="8">
    <location>
        <begin position="314"/>
        <end position="396"/>
    </location>
</feature>
<dbReference type="SMART" id="SM00220">
    <property type="entry name" value="S_TKc"/>
    <property type="match status" value="1"/>
</dbReference>
<evidence type="ECO:0000256" key="4">
    <source>
        <dbReference type="ARBA" id="ARBA00022741"/>
    </source>
</evidence>
<dbReference type="Proteomes" id="UP000282674">
    <property type="component" value="Unassembled WGS sequence"/>
</dbReference>
<keyword evidence="9" id="KW-0812">Transmembrane</keyword>
<evidence type="ECO:0000256" key="7">
    <source>
        <dbReference type="PROSITE-ProRule" id="PRU10141"/>
    </source>
</evidence>
<feature type="transmembrane region" description="Helical" evidence="9">
    <location>
        <begin position="287"/>
        <end position="310"/>
    </location>
</feature>
<dbReference type="GO" id="GO:0005524">
    <property type="term" value="F:ATP binding"/>
    <property type="evidence" value="ECO:0007669"/>
    <property type="project" value="UniProtKB-UniRule"/>
</dbReference>
<dbReference type="PROSITE" id="PS00108">
    <property type="entry name" value="PROTEIN_KINASE_ST"/>
    <property type="match status" value="1"/>
</dbReference>
<dbReference type="GO" id="GO:0004674">
    <property type="term" value="F:protein serine/threonine kinase activity"/>
    <property type="evidence" value="ECO:0007669"/>
    <property type="project" value="UniProtKB-EC"/>
</dbReference>
<dbReference type="SMART" id="SM00458">
    <property type="entry name" value="RICIN"/>
    <property type="match status" value="1"/>
</dbReference>
<keyword evidence="9" id="KW-0472">Membrane</keyword>
<comment type="caution">
    <text evidence="11">The sequence shown here is derived from an EMBL/GenBank/DDBJ whole genome shotgun (WGS) entry which is preliminary data.</text>
</comment>
<dbReference type="PROSITE" id="PS00107">
    <property type="entry name" value="PROTEIN_KINASE_ATP"/>
    <property type="match status" value="1"/>
</dbReference>
<sequence length="499" mass="52210">MVEMIGRYRVVRRLGRGGMGTVWLAEDGDGRRVAVKVINAELAREPEFRERFRQEVEAAQRVRRFCTAPVLDAGLDQDPLWVATDFIDGPTVREAVSAHGPLRGADLDALAVGIATALTAIHQARLIHRDLKPSNVMLSPVGPRVIDFGIARALDATGQLTRSGAVIGTPGYIAPELLAGGRPLPAADVFCWGAVVAYAGTGRHPFTGADGAEINDRVQRAEPDLDGLETHLRELVARALAKDPAARPSVPQLLSELTGSPSAPPLAGEFRTRQLTKRFDSHGARRLVPYAGLGAVALVAAGFVALALAASSGNAGARNSGQASTATSPAVSDTPSESPTSAEPSDSASPTSPPSASSSAPDPQPSTPSPLPDRGPITNTASGLCIDTDGPQGSGVRVQVRDCGNFSGQNWNYDQATNHLVNPPSGLCLDTNGAPARGVNAVLNPCGNFTGQQWRYNSGTGRFTNLTSGLCLDTDGPPANYVALVTNPCGTYTGQRWQR</sequence>
<dbReference type="InterPro" id="IPR017441">
    <property type="entry name" value="Protein_kinase_ATP_BS"/>
</dbReference>
<proteinExistence type="inferred from homology"/>
<dbReference type="SUPFAM" id="SSF50370">
    <property type="entry name" value="Ricin B-like lectins"/>
    <property type="match status" value="1"/>
</dbReference>
<feature type="binding site" evidence="7">
    <location>
        <position position="36"/>
    </location>
    <ligand>
        <name>ATP</name>
        <dbReference type="ChEBI" id="CHEBI:30616"/>
    </ligand>
</feature>
<dbReference type="EMBL" id="RFFG01000026">
    <property type="protein sequence ID" value="RMI43280.1"/>
    <property type="molecule type" value="Genomic_DNA"/>
</dbReference>
<evidence type="ECO:0000256" key="6">
    <source>
        <dbReference type="ARBA" id="ARBA00022840"/>
    </source>
</evidence>
<keyword evidence="4 7" id="KW-0547">Nucleotide-binding</keyword>
<feature type="compositionally biased region" description="Pro residues" evidence="8">
    <location>
        <begin position="362"/>
        <end position="373"/>
    </location>
</feature>
<gene>
    <name evidence="11" type="ORF">EBO15_16475</name>
</gene>
<dbReference type="AlphaFoldDB" id="A0A3M2M2F6"/>
<feature type="domain" description="Protein kinase" evidence="10">
    <location>
        <begin position="8"/>
        <end position="266"/>
    </location>
</feature>
<reference evidence="11 12" key="1">
    <citation type="submission" date="2018-10" db="EMBL/GenBank/DDBJ databases">
        <title>Isolation from soil.</title>
        <authorList>
            <person name="Hu J."/>
        </authorList>
    </citation>
    <scope>NUCLEOTIDE SEQUENCE [LARGE SCALE GENOMIC DNA]</scope>
    <source>
        <strain evidence="11 12">NEAU-Ht49</strain>
    </source>
</reference>
<feature type="compositionally biased region" description="Low complexity" evidence="8">
    <location>
        <begin position="332"/>
        <end position="361"/>
    </location>
</feature>
<dbReference type="EC" id="2.7.11.1" evidence="2"/>
<dbReference type="InterPro" id="IPR035992">
    <property type="entry name" value="Ricin_B-like_lectins"/>
</dbReference>
<feature type="region of interest" description="Disordered" evidence="8">
    <location>
        <begin position="247"/>
        <end position="267"/>
    </location>
</feature>
<feature type="compositionally biased region" description="Low complexity" evidence="8">
    <location>
        <begin position="314"/>
        <end position="324"/>
    </location>
</feature>
<dbReference type="InterPro" id="IPR050660">
    <property type="entry name" value="NEK_Ser/Thr_kinase"/>
</dbReference>
<dbReference type="CDD" id="cd00161">
    <property type="entry name" value="beta-trefoil_Ricin-like"/>
    <property type="match status" value="1"/>
</dbReference>
<dbReference type="Gene3D" id="2.80.10.50">
    <property type="match status" value="1"/>
</dbReference>
<organism evidence="11 12">
    <name type="scientific">Actinomadura harenae</name>
    <dbReference type="NCBI Taxonomy" id="2483351"/>
    <lineage>
        <taxon>Bacteria</taxon>
        <taxon>Bacillati</taxon>
        <taxon>Actinomycetota</taxon>
        <taxon>Actinomycetes</taxon>
        <taxon>Streptosporangiales</taxon>
        <taxon>Thermomonosporaceae</taxon>
        <taxon>Actinomadura</taxon>
    </lineage>
</organism>
<evidence type="ECO:0000256" key="2">
    <source>
        <dbReference type="ARBA" id="ARBA00012513"/>
    </source>
</evidence>
<comment type="similarity">
    <text evidence="1">Belongs to the protein kinase superfamily. NEK Ser/Thr protein kinase family. NIMA subfamily.</text>
</comment>